<keyword evidence="2" id="KW-1003">Cell membrane</keyword>
<dbReference type="InterPro" id="IPR040423">
    <property type="entry name" value="PEA_transferase"/>
</dbReference>
<dbReference type="Proteomes" id="UP000323567">
    <property type="component" value="Unassembled WGS sequence"/>
</dbReference>
<evidence type="ECO:0000313" key="9">
    <source>
        <dbReference type="EMBL" id="KAA2372239.1"/>
    </source>
</evidence>
<dbReference type="PANTHER" id="PTHR30443">
    <property type="entry name" value="INNER MEMBRANE PROTEIN"/>
    <property type="match status" value="1"/>
</dbReference>
<dbReference type="InterPro" id="IPR058130">
    <property type="entry name" value="PEA_transf_C"/>
</dbReference>
<evidence type="ECO:0000256" key="4">
    <source>
        <dbReference type="ARBA" id="ARBA00022692"/>
    </source>
</evidence>
<dbReference type="Pfam" id="PF00884">
    <property type="entry name" value="Sulfatase"/>
    <property type="match status" value="1"/>
</dbReference>
<organism evidence="9 10">
    <name type="scientific">Alistipes shahii</name>
    <dbReference type="NCBI Taxonomy" id="328814"/>
    <lineage>
        <taxon>Bacteria</taxon>
        <taxon>Pseudomonadati</taxon>
        <taxon>Bacteroidota</taxon>
        <taxon>Bacteroidia</taxon>
        <taxon>Bacteroidales</taxon>
        <taxon>Rikenellaceae</taxon>
        <taxon>Alistipes</taxon>
    </lineage>
</organism>
<feature type="domain" description="Sulfatase N-terminal" evidence="8">
    <location>
        <begin position="266"/>
        <end position="562"/>
    </location>
</feature>
<feature type="transmembrane region" description="Helical" evidence="7">
    <location>
        <begin position="56"/>
        <end position="76"/>
    </location>
</feature>
<dbReference type="EMBL" id="VVXK01000001">
    <property type="protein sequence ID" value="KAA2372239.1"/>
    <property type="molecule type" value="Genomic_DNA"/>
</dbReference>
<reference evidence="9 10" key="1">
    <citation type="journal article" date="2019" name="Nat. Med.">
        <title>A library of human gut bacterial isolates paired with longitudinal multiomics data enables mechanistic microbiome research.</title>
        <authorList>
            <person name="Poyet M."/>
            <person name="Groussin M."/>
            <person name="Gibbons S.M."/>
            <person name="Avila-Pacheco J."/>
            <person name="Jiang X."/>
            <person name="Kearney S.M."/>
            <person name="Perrotta A.R."/>
            <person name="Berdy B."/>
            <person name="Zhao S."/>
            <person name="Lieberman T.D."/>
            <person name="Swanson P.K."/>
            <person name="Smith M."/>
            <person name="Roesemann S."/>
            <person name="Alexander J.E."/>
            <person name="Rich S.A."/>
            <person name="Livny J."/>
            <person name="Vlamakis H."/>
            <person name="Clish C."/>
            <person name="Bullock K."/>
            <person name="Deik A."/>
            <person name="Scott J."/>
            <person name="Pierce K.A."/>
            <person name="Xavier R.J."/>
            <person name="Alm E.J."/>
        </authorList>
    </citation>
    <scope>NUCLEOTIDE SEQUENCE [LARGE SCALE GENOMIC DNA]</scope>
    <source>
        <strain evidence="9 10">BIOML-A2</strain>
    </source>
</reference>
<feature type="transmembrane region" description="Helical" evidence="7">
    <location>
        <begin position="21"/>
        <end position="44"/>
    </location>
</feature>
<dbReference type="GO" id="GO:0005886">
    <property type="term" value="C:plasma membrane"/>
    <property type="evidence" value="ECO:0007669"/>
    <property type="project" value="UniProtKB-SubCell"/>
</dbReference>
<dbReference type="GO" id="GO:0009244">
    <property type="term" value="P:lipopolysaccharide core region biosynthetic process"/>
    <property type="evidence" value="ECO:0007669"/>
    <property type="project" value="TreeGrafter"/>
</dbReference>
<accession>A0A5B3GGW5</accession>
<evidence type="ECO:0000256" key="1">
    <source>
        <dbReference type="ARBA" id="ARBA00004651"/>
    </source>
</evidence>
<name>A0A5B3GGW5_9BACT</name>
<evidence type="ECO:0000256" key="5">
    <source>
        <dbReference type="ARBA" id="ARBA00022989"/>
    </source>
</evidence>
<dbReference type="SUPFAM" id="SSF53649">
    <property type="entry name" value="Alkaline phosphatase-like"/>
    <property type="match status" value="1"/>
</dbReference>
<keyword evidence="6 7" id="KW-0472">Membrane</keyword>
<evidence type="ECO:0000256" key="3">
    <source>
        <dbReference type="ARBA" id="ARBA00022679"/>
    </source>
</evidence>
<feature type="transmembrane region" description="Helical" evidence="7">
    <location>
        <begin position="150"/>
        <end position="167"/>
    </location>
</feature>
<feature type="transmembrane region" description="Helical" evidence="7">
    <location>
        <begin position="179"/>
        <end position="198"/>
    </location>
</feature>
<evidence type="ECO:0000259" key="8">
    <source>
        <dbReference type="Pfam" id="PF00884"/>
    </source>
</evidence>
<dbReference type="InterPro" id="IPR000917">
    <property type="entry name" value="Sulfatase_N"/>
</dbReference>
<keyword evidence="4 7" id="KW-0812">Transmembrane</keyword>
<evidence type="ECO:0000256" key="6">
    <source>
        <dbReference type="ARBA" id="ARBA00023136"/>
    </source>
</evidence>
<evidence type="ECO:0000256" key="2">
    <source>
        <dbReference type="ARBA" id="ARBA00022475"/>
    </source>
</evidence>
<protein>
    <submittedName>
        <fullName evidence="9">Phosphoethanolamine transferase</fullName>
    </submittedName>
</protein>
<sequence length="606" mass="69630">MQRSATSCFAKHIAAFLVRPFGEYPAFLVLTALLPLIPDIIRFFLNEMSFVPGRNLFYETLLSLFRAWLLVLPLCLRQHDRGGEILAVRIAEAIYRVFVLSYLGLLSLAESFLLIRFGTPFSFSVIQLLWETDGRESLEFLKTYCTTPAFLLPAAACVLLTAGYLLAEHRKIRFELHSRKVRISLLFLLAGSGAFYVSRLHFQYALTRTGDFPGEMMCQTATLTPFERLHTSLFWFRHEFSAENAEQLLRTLESVEIESCSFRSPCIVIIIGESFSKHHSSLYGYPLPTNPRLEERLRRGELFVFRDVVSPANLTTSVLSNLFSPASLGSGQSWKDSPLFPALFKKAGYTTCHLDNQAAGNDYDYHDLGLKALFNARSTPLLFTVHNENRHPYDLELLDDYDRLTSRDDTPELVVFHLMGQHVSYSDRYPKEEAYFTPGDIRREDLTQQERQVVADYDNATRYNDQVVDAILARFIDRDAIAVYLSDHGEEVYDYRDFFCRSHDLPLTPEVCKYQFEIPFMIWMSDTYRRNRPDVAAQVAGALDRPFSADDLSHLLLDLAGIRCRWYDPARSLIGERFDTTRPRPLLMGFEPAGNYETIIGRDRKQ</sequence>
<evidence type="ECO:0000256" key="7">
    <source>
        <dbReference type="SAM" id="Phobius"/>
    </source>
</evidence>
<dbReference type="CDD" id="cd16017">
    <property type="entry name" value="LptA"/>
    <property type="match status" value="1"/>
</dbReference>
<comment type="subcellular location">
    <subcellularLocation>
        <location evidence="1">Cell membrane</location>
        <topology evidence="1">Multi-pass membrane protein</topology>
    </subcellularLocation>
</comment>
<feature type="transmembrane region" description="Helical" evidence="7">
    <location>
        <begin position="97"/>
        <end position="130"/>
    </location>
</feature>
<comment type="caution">
    <text evidence="9">The sequence shown here is derived from an EMBL/GenBank/DDBJ whole genome shotgun (WGS) entry which is preliminary data.</text>
</comment>
<gene>
    <name evidence="9" type="ORF">F2Y13_01955</name>
</gene>
<evidence type="ECO:0000313" key="10">
    <source>
        <dbReference type="Proteomes" id="UP000323567"/>
    </source>
</evidence>
<dbReference type="AlphaFoldDB" id="A0A5B3GGW5"/>
<dbReference type="Gene3D" id="3.40.720.10">
    <property type="entry name" value="Alkaline Phosphatase, subunit A"/>
    <property type="match status" value="1"/>
</dbReference>
<keyword evidence="5 7" id="KW-1133">Transmembrane helix</keyword>
<keyword evidence="3 9" id="KW-0808">Transferase</keyword>
<proteinExistence type="predicted"/>
<dbReference type="PANTHER" id="PTHR30443:SF2">
    <property type="entry name" value="PHOSPHOETHANOLAMINE TRANSFERASE EPTC"/>
    <property type="match status" value="1"/>
</dbReference>
<dbReference type="InterPro" id="IPR017850">
    <property type="entry name" value="Alkaline_phosphatase_core_sf"/>
</dbReference>
<dbReference type="GO" id="GO:0016776">
    <property type="term" value="F:phosphotransferase activity, phosphate group as acceptor"/>
    <property type="evidence" value="ECO:0007669"/>
    <property type="project" value="TreeGrafter"/>
</dbReference>
<dbReference type="RefSeq" id="WP_149886907.1">
    <property type="nucleotide sequence ID" value="NZ_DBEWQC010000234.1"/>
</dbReference>